<dbReference type="PANTHER" id="PTHR11062">
    <property type="entry name" value="EXOSTOSIN HEPARAN SULFATE GLYCOSYLTRANSFERASE -RELATED"/>
    <property type="match status" value="1"/>
</dbReference>
<dbReference type="ExpressionAtlas" id="A0A1D6PJ37">
    <property type="expression patterns" value="baseline and differential"/>
</dbReference>
<comment type="similarity">
    <text evidence="2">Belongs to the glycosyltransferase 47 family.</text>
</comment>
<evidence type="ECO:0000256" key="2">
    <source>
        <dbReference type="ARBA" id="ARBA00010271"/>
    </source>
</evidence>
<keyword evidence="5" id="KW-0333">Golgi apparatus</keyword>
<evidence type="ECO:0000313" key="7">
    <source>
        <dbReference type="EMBL" id="AQL09333.1"/>
    </source>
</evidence>
<evidence type="ECO:0000256" key="3">
    <source>
        <dbReference type="ARBA" id="ARBA00022676"/>
    </source>
</evidence>
<evidence type="ECO:0000259" key="6">
    <source>
        <dbReference type="Pfam" id="PF03016"/>
    </source>
</evidence>
<dbReference type="GO" id="GO:0000139">
    <property type="term" value="C:Golgi membrane"/>
    <property type="evidence" value="ECO:0007669"/>
    <property type="project" value="UniProtKB-SubCell"/>
</dbReference>
<dbReference type="InterPro" id="IPR004263">
    <property type="entry name" value="Exostosin"/>
</dbReference>
<dbReference type="AlphaFoldDB" id="A0A1D6PJ37"/>
<organism evidence="7">
    <name type="scientific">Zea mays</name>
    <name type="common">Maize</name>
    <dbReference type="NCBI Taxonomy" id="4577"/>
    <lineage>
        <taxon>Eukaryota</taxon>
        <taxon>Viridiplantae</taxon>
        <taxon>Streptophyta</taxon>
        <taxon>Embryophyta</taxon>
        <taxon>Tracheophyta</taxon>
        <taxon>Spermatophyta</taxon>
        <taxon>Magnoliopsida</taxon>
        <taxon>Liliopsida</taxon>
        <taxon>Poales</taxon>
        <taxon>Poaceae</taxon>
        <taxon>PACMAD clade</taxon>
        <taxon>Panicoideae</taxon>
        <taxon>Andropogonodae</taxon>
        <taxon>Andropogoneae</taxon>
        <taxon>Tripsacinae</taxon>
        <taxon>Zea</taxon>
    </lineage>
</organism>
<keyword evidence="3" id="KW-0808">Transferase</keyword>
<accession>A0A1D6PJ37</accession>
<sequence>MGIRQKLAAEFGSTPNKQGRLGRQHAADVTVTYLRTEKYYEELASSVFCGVLPGDGWSGRMEDSMLQGCIPVIIQDGIFLPYENVLNYNSFAVRIQEDDIPGLISTLRGINDTQVEFMLGNVRQMWQRFFYRDSILLEAQRQKKLFSEEAPWSVEVSKLPDDDDVFATFIQVLHYKLYNDPWRQDFLQTKDTRLPNICSRTS</sequence>
<dbReference type="GO" id="GO:0016757">
    <property type="term" value="F:glycosyltransferase activity"/>
    <property type="evidence" value="ECO:0007669"/>
    <property type="project" value="UniProtKB-KW"/>
</dbReference>
<dbReference type="InterPro" id="IPR040911">
    <property type="entry name" value="Exostosin_GT47"/>
</dbReference>
<proteinExistence type="inferred from homology"/>
<dbReference type="Pfam" id="PF03016">
    <property type="entry name" value="Exostosin_GT47"/>
    <property type="match status" value="1"/>
</dbReference>
<evidence type="ECO:0000256" key="5">
    <source>
        <dbReference type="ARBA" id="ARBA00023034"/>
    </source>
</evidence>
<dbReference type="EMBL" id="CM000785">
    <property type="protein sequence ID" value="AQL09333.1"/>
    <property type="molecule type" value="Genomic_DNA"/>
</dbReference>
<gene>
    <name evidence="7" type="ORF">ZEAMMB73_Zm00001d048298</name>
</gene>
<keyword evidence="3" id="KW-0328">Glycosyltransferase</keyword>
<comment type="subcellular location">
    <subcellularLocation>
        <location evidence="1">Golgi apparatus membrane</location>
        <topology evidence="1">Single-pass type II membrane protein</topology>
    </subcellularLocation>
</comment>
<dbReference type="PANTHER" id="PTHR11062:SF268">
    <property type="entry name" value="FAMILY PROTEIN, PUTATIVE, EXPRESSED-RELATED"/>
    <property type="match status" value="1"/>
</dbReference>
<feature type="domain" description="Exostosin GT47" evidence="6">
    <location>
        <begin position="2"/>
        <end position="108"/>
    </location>
</feature>
<reference evidence="7" key="1">
    <citation type="submission" date="2015-12" db="EMBL/GenBank/DDBJ databases">
        <title>Update maize B73 reference genome by single molecule sequencing technologies.</title>
        <authorList>
            <consortium name="Maize Genome Sequencing Project"/>
            <person name="Ware D."/>
        </authorList>
    </citation>
    <scope>NUCLEOTIDE SEQUENCE</scope>
    <source>
        <tissue evidence="7">Seedling</tissue>
    </source>
</reference>
<keyword evidence="4" id="KW-0735">Signal-anchor</keyword>
<protein>
    <submittedName>
        <fullName evidence="7">Exostosin family protein</fullName>
    </submittedName>
</protein>
<evidence type="ECO:0000256" key="1">
    <source>
        <dbReference type="ARBA" id="ARBA00004323"/>
    </source>
</evidence>
<evidence type="ECO:0000256" key="4">
    <source>
        <dbReference type="ARBA" id="ARBA00022968"/>
    </source>
</evidence>
<name>A0A1D6PJ37_MAIZE</name>
<keyword evidence="4" id="KW-0812">Transmembrane</keyword>